<dbReference type="EMBL" id="WBMS02000011">
    <property type="protein sequence ID" value="MWA01942.1"/>
    <property type="molecule type" value="Genomic_DNA"/>
</dbReference>
<organism evidence="3 4">
    <name type="scientific">Actinomadura physcomitrii</name>
    <dbReference type="NCBI Taxonomy" id="2650748"/>
    <lineage>
        <taxon>Bacteria</taxon>
        <taxon>Bacillati</taxon>
        <taxon>Actinomycetota</taxon>
        <taxon>Actinomycetes</taxon>
        <taxon>Streptosporangiales</taxon>
        <taxon>Thermomonosporaceae</taxon>
        <taxon>Actinomadura</taxon>
    </lineage>
</organism>
<reference evidence="3" key="1">
    <citation type="submission" date="2019-12" db="EMBL/GenBank/DDBJ databases">
        <title>Actinomadura physcomitrii sp. nov., a novel actinomycete isolated from moss [Physcomitrium sphaericum (Ludw) Fuernr].</title>
        <authorList>
            <person name="Zhuang X."/>
        </authorList>
    </citation>
    <scope>NUCLEOTIDE SEQUENCE [LARGE SCALE GENOMIC DNA]</scope>
    <source>
        <strain evidence="3">LD22</strain>
    </source>
</reference>
<comment type="caution">
    <text evidence="3">The sequence shown here is derived from an EMBL/GenBank/DDBJ whole genome shotgun (WGS) entry which is preliminary data.</text>
</comment>
<evidence type="ECO:0000313" key="3">
    <source>
        <dbReference type="EMBL" id="MWA01942.1"/>
    </source>
</evidence>
<proteinExistence type="predicted"/>
<accession>A0A6I4M8D5</accession>
<keyword evidence="4" id="KW-1185">Reference proteome</keyword>
<evidence type="ECO:0000256" key="1">
    <source>
        <dbReference type="SAM" id="MobiDB-lite"/>
    </source>
</evidence>
<protein>
    <submittedName>
        <fullName evidence="3">DUF397 domain-containing protein</fullName>
    </submittedName>
</protein>
<name>A0A6I4M8D5_9ACTN</name>
<dbReference type="RefSeq" id="WP_151594420.1">
    <property type="nucleotide sequence ID" value="NZ_WBMS02000011.1"/>
</dbReference>
<evidence type="ECO:0000259" key="2">
    <source>
        <dbReference type="Pfam" id="PF04149"/>
    </source>
</evidence>
<dbReference type="InterPro" id="IPR007278">
    <property type="entry name" value="DUF397"/>
</dbReference>
<sequence>MTKDFHSWRKSRHSEPNGGCIEAGRASDGTIGVRDTKLHGAGPTLEFTPSEWKAFLDKIRTDSH</sequence>
<gene>
    <name evidence="3" type="ORF">F8568_016490</name>
</gene>
<feature type="region of interest" description="Disordered" evidence="1">
    <location>
        <begin position="1"/>
        <end position="35"/>
    </location>
</feature>
<dbReference type="AlphaFoldDB" id="A0A6I4M8D5"/>
<dbReference type="Pfam" id="PF04149">
    <property type="entry name" value="DUF397"/>
    <property type="match status" value="1"/>
</dbReference>
<feature type="domain" description="DUF397" evidence="2">
    <location>
        <begin position="7"/>
        <end position="60"/>
    </location>
</feature>
<dbReference type="Proteomes" id="UP000462055">
    <property type="component" value="Unassembled WGS sequence"/>
</dbReference>
<evidence type="ECO:0000313" key="4">
    <source>
        <dbReference type="Proteomes" id="UP000462055"/>
    </source>
</evidence>